<dbReference type="Gene3D" id="1.10.540.10">
    <property type="entry name" value="Acyl-CoA dehydrogenase/oxidase, N-terminal domain"/>
    <property type="match status" value="1"/>
</dbReference>
<feature type="domain" description="Acyl-CoA oxidase/dehydrogenase middle" evidence="6">
    <location>
        <begin position="144"/>
        <end position="204"/>
    </location>
</feature>
<dbReference type="InterPro" id="IPR037069">
    <property type="entry name" value="AcylCoA_DH/ox_N_sf"/>
</dbReference>
<gene>
    <name evidence="8" type="ORF">NQ315_000300</name>
</gene>
<dbReference type="GO" id="GO:0033539">
    <property type="term" value="P:fatty acid beta-oxidation using acyl-CoA dehydrogenase"/>
    <property type="evidence" value="ECO:0007669"/>
    <property type="project" value="TreeGrafter"/>
</dbReference>
<protein>
    <submittedName>
        <fullName evidence="8">Uncharacterized protein</fullName>
    </submittedName>
</protein>
<sequence length="219" mass="23798">MSLFLNSFKQTCCSSLKPRFIATISALPETHQMLQKTCRDFAEGELKPVAAKVDREHLYPKEQIKKMGELGLMAVACPEELGGTGLDYLAYAIAMEEISRGCASAGVIMSVNNSLYLGPLLQWGTAQQKDKFVRPFTDGDKVGCFALSEPGNGSDAGAASTTAKAEGSSFVINGAKSWITNGYESEAGILLATTDKSLKHKVYSLQLTWIFLYDEFFPV</sequence>
<dbReference type="Proteomes" id="UP001159042">
    <property type="component" value="Unassembled WGS sequence"/>
</dbReference>
<dbReference type="InterPro" id="IPR013786">
    <property type="entry name" value="AcylCoA_DH/ox_N"/>
</dbReference>
<evidence type="ECO:0000259" key="7">
    <source>
        <dbReference type="Pfam" id="PF02771"/>
    </source>
</evidence>
<keyword evidence="3" id="KW-0285">Flavoprotein</keyword>
<dbReference type="EMBL" id="JANEYG010000041">
    <property type="protein sequence ID" value="KAJ8916655.1"/>
    <property type="molecule type" value="Genomic_DNA"/>
</dbReference>
<evidence type="ECO:0000256" key="5">
    <source>
        <dbReference type="ARBA" id="ARBA00023002"/>
    </source>
</evidence>
<reference evidence="8 9" key="1">
    <citation type="journal article" date="2023" name="Insect Mol. Biol.">
        <title>Genome sequencing provides insights into the evolution of gene families encoding plant cell wall-degrading enzymes in longhorned beetles.</title>
        <authorList>
            <person name="Shin N.R."/>
            <person name="Okamura Y."/>
            <person name="Kirsch R."/>
            <person name="Pauchet Y."/>
        </authorList>
    </citation>
    <scope>NUCLEOTIDE SEQUENCE [LARGE SCALE GENOMIC DNA]</scope>
    <source>
        <strain evidence="8">EAD_L_NR</strain>
    </source>
</reference>
<comment type="cofactor">
    <cofactor evidence="1">
        <name>FAD</name>
        <dbReference type="ChEBI" id="CHEBI:57692"/>
    </cofactor>
</comment>
<dbReference type="GO" id="GO:0046359">
    <property type="term" value="P:butyrate catabolic process"/>
    <property type="evidence" value="ECO:0007669"/>
    <property type="project" value="TreeGrafter"/>
</dbReference>
<evidence type="ECO:0000256" key="3">
    <source>
        <dbReference type="ARBA" id="ARBA00022630"/>
    </source>
</evidence>
<feature type="domain" description="Acyl-CoA dehydrogenase/oxidase N-terminal" evidence="7">
    <location>
        <begin position="29"/>
        <end position="140"/>
    </location>
</feature>
<dbReference type="Gene3D" id="2.40.110.10">
    <property type="entry name" value="Butyryl-CoA Dehydrogenase, subunit A, domain 2"/>
    <property type="match status" value="1"/>
</dbReference>
<comment type="caution">
    <text evidence="8">The sequence shown here is derived from an EMBL/GenBank/DDBJ whole genome shotgun (WGS) entry which is preliminary data.</text>
</comment>
<dbReference type="GO" id="GO:0005739">
    <property type="term" value="C:mitochondrion"/>
    <property type="evidence" value="ECO:0007669"/>
    <property type="project" value="TreeGrafter"/>
</dbReference>
<name>A0AAV8VS05_9CUCU</name>
<dbReference type="Pfam" id="PF02770">
    <property type="entry name" value="Acyl-CoA_dh_M"/>
    <property type="match status" value="1"/>
</dbReference>
<comment type="similarity">
    <text evidence="2">Belongs to the acyl-CoA dehydrogenase family.</text>
</comment>
<evidence type="ECO:0000313" key="8">
    <source>
        <dbReference type="EMBL" id="KAJ8916655.1"/>
    </source>
</evidence>
<dbReference type="PROSITE" id="PS00072">
    <property type="entry name" value="ACYL_COA_DH_1"/>
    <property type="match status" value="1"/>
</dbReference>
<dbReference type="InterPro" id="IPR009100">
    <property type="entry name" value="AcylCoA_DH/oxidase_NM_dom_sf"/>
</dbReference>
<keyword evidence="9" id="KW-1185">Reference proteome</keyword>
<dbReference type="InterPro" id="IPR006089">
    <property type="entry name" value="Acyl-CoA_DH_CS"/>
</dbReference>
<organism evidence="8 9">
    <name type="scientific">Exocentrus adspersus</name>
    <dbReference type="NCBI Taxonomy" id="1586481"/>
    <lineage>
        <taxon>Eukaryota</taxon>
        <taxon>Metazoa</taxon>
        <taxon>Ecdysozoa</taxon>
        <taxon>Arthropoda</taxon>
        <taxon>Hexapoda</taxon>
        <taxon>Insecta</taxon>
        <taxon>Pterygota</taxon>
        <taxon>Neoptera</taxon>
        <taxon>Endopterygota</taxon>
        <taxon>Coleoptera</taxon>
        <taxon>Polyphaga</taxon>
        <taxon>Cucujiformia</taxon>
        <taxon>Chrysomeloidea</taxon>
        <taxon>Cerambycidae</taxon>
        <taxon>Lamiinae</taxon>
        <taxon>Acanthocinini</taxon>
        <taxon>Exocentrus</taxon>
    </lineage>
</organism>
<dbReference type="Pfam" id="PF02771">
    <property type="entry name" value="Acyl-CoA_dh_N"/>
    <property type="match status" value="1"/>
</dbReference>
<dbReference type="SUPFAM" id="SSF56645">
    <property type="entry name" value="Acyl-CoA dehydrogenase NM domain-like"/>
    <property type="match status" value="1"/>
</dbReference>
<accession>A0AAV8VS05</accession>
<dbReference type="PANTHER" id="PTHR43884">
    <property type="entry name" value="ACYL-COA DEHYDROGENASE"/>
    <property type="match status" value="1"/>
</dbReference>
<dbReference type="FunFam" id="1.10.540.10:FF:000002">
    <property type="entry name" value="Acyl-CoA dehydrogenase FadE19"/>
    <property type="match status" value="1"/>
</dbReference>
<evidence type="ECO:0000259" key="6">
    <source>
        <dbReference type="Pfam" id="PF02770"/>
    </source>
</evidence>
<dbReference type="GO" id="GO:0003995">
    <property type="term" value="F:acyl-CoA dehydrogenase activity"/>
    <property type="evidence" value="ECO:0007669"/>
    <property type="project" value="InterPro"/>
</dbReference>
<keyword evidence="5" id="KW-0560">Oxidoreductase</keyword>
<proteinExistence type="inferred from homology"/>
<dbReference type="AlphaFoldDB" id="A0AAV8VS05"/>
<evidence type="ECO:0000256" key="2">
    <source>
        <dbReference type="ARBA" id="ARBA00009347"/>
    </source>
</evidence>
<keyword evidence="4" id="KW-0274">FAD</keyword>
<dbReference type="GO" id="GO:0050660">
    <property type="term" value="F:flavin adenine dinucleotide binding"/>
    <property type="evidence" value="ECO:0007669"/>
    <property type="project" value="InterPro"/>
</dbReference>
<dbReference type="InterPro" id="IPR006091">
    <property type="entry name" value="Acyl-CoA_Oxase/DH_mid-dom"/>
</dbReference>
<evidence type="ECO:0000256" key="1">
    <source>
        <dbReference type="ARBA" id="ARBA00001974"/>
    </source>
</evidence>
<evidence type="ECO:0000313" key="9">
    <source>
        <dbReference type="Proteomes" id="UP001159042"/>
    </source>
</evidence>
<evidence type="ECO:0000256" key="4">
    <source>
        <dbReference type="ARBA" id="ARBA00022827"/>
    </source>
</evidence>
<dbReference type="InterPro" id="IPR046373">
    <property type="entry name" value="Acyl-CoA_Oxase/DH_mid-dom_sf"/>
</dbReference>
<dbReference type="PANTHER" id="PTHR43884:SF12">
    <property type="entry name" value="ISOVALERYL-COA DEHYDROGENASE, MITOCHONDRIAL-RELATED"/>
    <property type="match status" value="1"/>
</dbReference>